<feature type="transmembrane region" description="Helical" evidence="1">
    <location>
        <begin position="663"/>
        <end position="685"/>
    </location>
</feature>
<feature type="transmembrane region" description="Helical" evidence="1">
    <location>
        <begin position="768"/>
        <end position="788"/>
    </location>
</feature>
<dbReference type="PATRIC" id="fig|2702.101.peg.562"/>
<dbReference type="Pfam" id="PF13632">
    <property type="entry name" value="Glyco_trans_2_3"/>
    <property type="match status" value="1"/>
</dbReference>
<reference evidence="3 4" key="1">
    <citation type="submission" date="2016-02" db="EMBL/GenBank/DDBJ databases">
        <authorList>
            <person name="Wen L."/>
            <person name="He K."/>
            <person name="Yang H."/>
        </authorList>
    </citation>
    <scope>NUCLEOTIDE SEQUENCE [LARGE SCALE GENOMIC DNA]</scope>
    <source>
        <strain evidence="3 4">CMW7778B</strain>
    </source>
</reference>
<comment type="caution">
    <text evidence="3">The sequence shown here is derived from an EMBL/GenBank/DDBJ whole genome shotgun (WGS) entry which is preliminary data.</text>
</comment>
<feature type="domain" description="Glycosyltransferase 2-like" evidence="2">
    <location>
        <begin position="165"/>
        <end position="375"/>
    </location>
</feature>
<dbReference type="RefSeq" id="WP_075523434.1">
    <property type="nucleotide sequence ID" value="NZ_KQ961857.1"/>
</dbReference>
<gene>
    <name evidence="3" type="ORF">HMPREF3230_00579</name>
</gene>
<feature type="transmembrane region" description="Helical" evidence="1">
    <location>
        <begin position="639"/>
        <end position="656"/>
    </location>
</feature>
<feature type="transmembrane region" description="Helical" evidence="1">
    <location>
        <begin position="535"/>
        <end position="556"/>
    </location>
</feature>
<dbReference type="Proteomes" id="UP000070505">
    <property type="component" value="Unassembled WGS sequence"/>
</dbReference>
<evidence type="ECO:0000259" key="2">
    <source>
        <dbReference type="Pfam" id="PF13632"/>
    </source>
</evidence>
<feature type="transmembrane region" description="Helical" evidence="1">
    <location>
        <begin position="589"/>
        <end position="610"/>
    </location>
</feature>
<dbReference type="InterPro" id="IPR029044">
    <property type="entry name" value="Nucleotide-diphossugar_trans"/>
</dbReference>
<dbReference type="SUPFAM" id="SSF53448">
    <property type="entry name" value="Nucleotide-diphospho-sugar transferases"/>
    <property type="match status" value="1"/>
</dbReference>
<protein>
    <recommendedName>
        <fullName evidence="2">Glycosyltransferase 2-like domain-containing protein</fullName>
    </recommendedName>
</protein>
<evidence type="ECO:0000313" key="4">
    <source>
        <dbReference type="Proteomes" id="UP000070505"/>
    </source>
</evidence>
<feature type="transmembrane region" description="Helical" evidence="1">
    <location>
        <begin position="800"/>
        <end position="824"/>
    </location>
</feature>
<feature type="transmembrane region" description="Helical" evidence="1">
    <location>
        <begin position="372"/>
        <end position="391"/>
    </location>
</feature>
<organism evidence="3 4">
    <name type="scientific">Gardnerella vaginalis</name>
    <dbReference type="NCBI Taxonomy" id="2702"/>
    <lineage>
        <taxon>Bacteria</taxon>
        <taxon>Bacillati</taxon>
        <taxon>Actinomycetota</taxon>
        <taxon>Actinomycetes</taxon>
        <taxon>Bifidobacteriales</taxon>
        <taxon>Bifidobacteriaceae</taxon>
        <taxon>Gardnerella</taxon>
    </lineage>
</organism>
<feature type="transmembrane region" description="Helical" evidence="1">
    <location>
        <begin position="562"/>
        <end position="582"/>
    </location>
</feature>
<feature type="transmembrane region" description="Helical" evidence="1">
    <location>
        <begin position="1062"/>
        <end position="1084"/>
    </location>
</feature>
<dbReference type="EMBL" id="LSRC01000020">
    <property type="protein sequence ID" value="KXI17781.1"/>
    <property type="molecule type" value="Genomic_DNA"/>
</dbReference>
<sequence length="1108" mass="122090">MDSIIADVDKFQHEVLHAFANLKNARPRDVDSSIMAMMCIERDTRFYKETLKAVADQSILPGTIVIVDCARRVKDIKRSYISVNCVTSALDDVIEKNFASSRNSNNLIDSADSNDSYIYKRLSEDNYKKINVIILPVVSAHSFGNAIDKALHQLMPCNGIKAMWLLHDDSRPADSSCLESLRETWRNTPTASVLGAKQVDWEGKILHNVGMYSWHHRLHSLTVEGELDQEQYDNRKDVFSVSFAGALIPLGTWQSMHGVQPWMTTFGESRDFCRRVCLNGGRVVVVPSARIAHRRARFEGIRTRSGDALAEEKSGMVHSIALSLKALQRYLYTDIRLVLWPIIWLISIPVSLVMALQSLFVKQPYTALVHLWLPWSAILQLPKAIFARLRVVRATRVSIKNLNALVANRKQIAKWKDRCAAYKSQKHGILLGPLARKHLHRRILLRWSAALVAAMVALCATFVFYGSSWREILEGSTIYAQQWVPTGSSIGQLWNAAIGSWVPDNGFGPALPPAPLLLMWSIASAIFGGNPALAVTFLFFLSAPLMLLSFWAFAGVFTRSDSIRVCSGICWSVLAMAFGLFARGDIPMLVVMVFLPAALAFSFRAVGMYVTEDPVKPVPSTQSAACAALCFMPAVAAEPQLLLALLVIFVIAIVMVRSHRAMLVLMPIPSILVCLPTLGSVVRYFNAGMWRQIFGSMALAHSNIQGSPRCDGYIEILLRTFNMNVGYVSSNNQLLSLRGILMIVFAIIAVVMAIISLALPFSLRQSRVMWGVIISGMALSLISVRVVVSSDVLGPVAGSALPGVVLSASGVLACICMVAGHAVSRFEPLKVKYRNEVYKTRVDKRAAMRKSAALVLSRVAYCARGILSCGIFAMAILLAIFAILSGPLSSVSASGDGLPMVVTDYLNKDSSRRVLAVRAISDKDIEIAIMRTSRGDAIDESPALRVRNVLYGMSRNDVALSSAVAKLISHADPGAIETLEQFGFGGIYIVNDSYKAKKSPYNSLIYGETFADKAATERLISNVNASESAQLVVTSKQGTYCRFDNPATVTSKSSFYYRMRPLAWRVSWILVCAIVLLLYCLVAVPRFGKYNVLERNDDNREESIDELA</sequence>
<evidence type="ECO:0000313" key="3">
    <source>
        <dbReference type="EMBL" id="KXI17781.1"/>
    </source>
</evidence>
<evidence type="ECO:0000256" key="1">
    <source>
        <dbReference type="SAM" id="Phobius"/>
    </source>
</evidence>
<feature type="transmembrane region" description="Helical" evidence="1">
    <location>
        <begin position="510"/>
        <end position="528"/>
    </location>
</feature>
<feature type="transmembrane region" description="Helical" evidence="1">
    <location>
        <begin position="337"/>
        <end position="360"/>
    </location>
</feature>
<accession>A0A135Z800</accession>
<name>A0A135Z800_GARVA</name>
<keyword evidence="1" id="KW-1133">Transmembrane helix</keyword>
<proteinExistence type="predicted"/>
<keyword evidence="1" id="KW-0472">Membrane</keyword>
<dbReference type="InterPro" id="IPR001173">
    <property type="entry name" value="Glyco_trans_2-like"/>
</dbReference>
<feature type="transmembrane region" description="Helical" evidence="1">
    <location>
        <begin position="444"/>
        <end position="465"/>
    </location>
</feature>
<dbReference type="AlphaFoldDB" id="A0A135Z800"/>
<keyword evidence="1" id="KW-0812">Transmembrane</keyword>
<feature type="transmembrane region" description="Helical" evidence="1">
    <location>
        <begin position="740"/>
        <end position="761"/>
    </location>
</feature>
<feature type="transmembrane region" description="Helical" evidence="1">
    <location>
        <begin position="859"/>
        <end position="884"/>
    </location>
</feature>
<dbReference type="Gene3D" id="3.90.550.10">
    <property type="entry name" value="Spore Coat Polysaccharide Biosynthesis Protein SpsA, Chain A"/>
    <property type="match status" value="1"/>
</dbReference>